<evidence type="ECO:0000313" key="7">
    <source>
        <dbReference type="Proteomes" id="UP000280668"/>
    </source>
</evidence>
<dbReference type="Proteomes" id="UP000280668">
    <property type="component" value="Unassembled WGS sequence"/>
</dbReference>
<dbReference type="GO" id="GO:0003700">
    <property type="term" value="F:DNA-binding transcription factor activity"/>
    <property type="evidence" value="ECO:0007669"/>
    <property type="project" value="InterPro"/>
</dbReference>
<organism evidence="6 7">
    <name type="scientific">Bogoriella caseilytica</name>
    <dbReference type="NCBI Taxonomy" id="56055"/>
    <lineage>
        <taxon>Bacteria</taxon>
        <taxon>Bacillati</taxon>
        <taxon>Actinomycetota</taxon>
        <taxon>Actinomycetes</taxon>
        <taxon>Micrococcales</taxon>
        <taxon>Bogoriellaceae</taxon>
        <taxon>Bogoriella</taxon>
    </lineage>
</organism>
<dbReference type="Pfam" id="PF13377">
    <property type="entry name" value="Peripla_BP_3"/>
    <property type="match status" value="1"/>
</dbReference>
<dbReference type="PANTHER" id="PTHR30146">
    <property type="entry name" value="LACI-RELATED TRANSCRIPTIONAL REPRESSOR"/>
    <property type="match status" value="1"/>
</dbReference>
<evidence type="ECO:0000313" key="6">
    <source>
        <dbReference type="EMBL" id="ROR72642.1"/>
    </source>
</evidence>
<feature type="domain" description="HTH deoR-type" evidence="5">
    <location>
        <begin position="16"/>
        <end position="71"/>
    </location>
</feature>
<proteinExistence type="predicted"/>
<dbReference type="PROSITE" id="PS51000">
    <property type="entry name" value="HTH_DEOR_2"/>
    <property type="match status" value="1"/>
</dbReference>
<dbReference type="SUPFAM" id="SSF46785">
    <property type="entry name" value="Winged helix' DNA-binding domain"/>
    <property type="match status" value="1"/>
</dbReference>
<protein>
    <submittedName>
        <fullName evidence="6">GntR family transcriptional regulator</fullName>
    </submittedName>
</protein>
<feature type="region of interest" description="Disordered" evidence="4">
    <location>
        <begin position="347"/>
        <end position="369"/>
    </location>
</feature>
<dbReference type="Pfam" id="PF08220">
    <property type="entry name" value="HTH_DeoR"/>
    <property type="match status" value="1"/>
</dbReference>
<keyword evidence="1" id="KW-0805">Transcription regulation</keyword>
<dbReference type="InterPro" id="IPR001034">
    <property type="entry name" value="DeoR_HTH"/>
</dbReference>
<dbReference type="Gene3D" id="3.40.50.2300">
    <property type="match status" value="2"/>
</dbReference>
<dbReference type="InterPro" id="IPR028082">
    <property type="entry name" value="Peripla_BP_I"/>
</dbReference>
<keyword evidence="2" id="KW-0238">DNA-binding</keyword>
<dbReference type="PRINTS" id="PR00037">
    <property type="entry name" value="HTHLACR"/>
</dbReference>
<reference evidence="6 7" key="1">
    <citation type="submission" date="2018-11" db="EMBL/GenBank/DDBJ databases">
        <title>Sequencing the genomes of 1000 actinobacteria strains.</title>
        <authorList>
            <person name="Klenk H.-P."/>
        </authorList>
    </citation>
    <scope>NUCLEOTIDE SEQUENCE [LARGE SCALE GENOMIC DNA]</scope>
    <source>
        <strain evidence="6 7">DSM 11294</strain>
    </source>
</reference>
<dbReference type="InterPro" id="IPR036390">
    <property type="entry name" value="WH_DNA-bd_sf"/>
</dbReference>
<keyword evidence="7" id="KW-1185">Reference proteome</keyword>
<sequence length="369" mass="39252">MDSTSPSGGDQWEPVPGTRQAAVLETVRQRTMVRLSELAAEFGVQPVTIRRDVTALANAGLVRRVHGGVTAAARSATQEAASGLGGHVRIGALVPSLEFYWPDVMRGAEEEAHRLGLRMVLRGSVYHATDERDDIKQLIASDVSGLLLAPTVVGAGGELIREWLAEAPVPVVLMERTANVGPMRRSVESVVTDHARGAAMAVHYLASLGHRRIGVALNAQSPHVEQIRTGWESACAELELDMGVTDVAIPERREEGYDHTMASIVEMAQETGTTGLIVHSDAEAVRVVQSAQERGLTIPGDLSVISYDDQVATLATPSLSAVRPPRRTIGRAATSLLAARLADSGRAPHRVQVSPQLTVRESSGPPPAA</sequence>
<comment type="caution">
    <text evidence="6">The sequence shown here is derived from an EMBL/GenBank/DDBJ whole genome shotgun (WGS) entry which is preliminary data.</text>
</comment>
<name>A0A3N2BBT2_9MICO</name>
<dbReference type="PANTHER" id="PTHR30146:SF155">
    <property type="entry name" value="ALANINE RACEMASE"/>
    <property type="match status" value="1"/>
</dbReference>
<evidence type="ECO:0000256" key="1">
    <source>
        <dbReference type="ARBA" id="ARBA00023015"/>
    </source>
</evidence>
<dbReference type="SUPFAM" id="SSF53822">
    <property type="entry name" value="Periplasmic binding protein-like I"/>
    <property type="match status" value="1"/>
</dbReference>
<keyword evidence="3" id="KW-0804">Transcription</keyword>
<dbReference type="AlphaFoldDB" id="A0A3N2BBT2"/>
<dbReference type="EMBL" id="RKHK01000001">
    <property type="protein sequence ID" value="ROR72642.1"/>
    <property type="molecule type" value="Genomic_DNA"/>
</dbReference>
<dbReference type="Gene3D" id="1.10.10.10">
    <property type="entry name" value="Winged helix-like DNA-binding domain superfamily/Winged helix DNA-binding domain"/>
    <property type="match status" value="1"/>
</dbReference>
<evidence type="ECO:0000256" key="2">
    <source>
        <dbReference type="ARBA" id="ARBA00023125"/>
    </source>
</evidence>
<dbReference type="InterPro" id="IPR036388">
    <property type="entry name" value="WH-like_DNA-bd_sf"/>
</dbReference>
<gene>
    <name evidence="6" type="ORF">EDD31_1000</name>
</gene>
<dbReference type="InterPro" id="IPR046335">
    <property type="entry name" value="LacI/GalR-like_sensor"/>
</dbReference>
<evidence type="ECO:0000256" key="3">
    <source>
        <dbReference type="ARBA" id="ARBA00023163"/>
    </source>
</evidence>
<accession>A0A3N2BBT2</accession>
<dbReference type="RefSeq" id="WP_123303178.1">
    <property type="nucleotide sequence ID" value="NZ_RKHK01000001.1"/>
</dbReference>
<dbReference type="GO" id="GO:0000976">
    <property type="term" value="F:transcription cis-regulatory region binding"/>
    <property type="evidence" value="ECO:0007669"/>
    <property type="project" value="TreeGrafter"/>
</dbReference>
<dbReference type="CDD" id="cd06267">
    <property type="entry name" value="PBP1_LacI_sugar_binding-like"/>
    <property type="match status" value="1"/>
</dbReference>
<dbReference type="OrthoDB" id="3252280at2"/>
<dbReference type="SMART" id="SM00420">
    <property type="entry name" value="HTH_DEOR"/>
    <property type="match status" value="1"/>
</dbReference>
<evidence type="ECO:0000256" key="4">
    <source>
        <dbReference type="SAM" id="MobiDB-lite"/>
    </source>
</evidence>
<evidence type="ECO:0000259" key="5">
    <source>
        <dbReference type="PROSITE" id="PS51000"/>
    </source>
</evidence>